<evidence type="ECO:0000256" key="5">
    <source>
        <dbReference type="ARBA" id="ARBA00010813"/>
    </source>
</evidence>
<dbReference type="InterPro" id="IPR013021">
    <property type="entry name" value="Myo-inos-1-P_Synthase_GAPDH"/>
</dbReference>
<evidence type="ECO:0000259" key="15">
    <source>
        <dbReference type="Pfam" id="PF01658"/>
    </source>
</evidence>
<evidence type="ECO:0000256" key="14">
    <source>
        <dbReference type="ARBA" id="ARBA00023264"/>
    </source>
</evidence>
<keyword evidence="12" id="KW-0594">Phospholipid biosynthesis</keyword>
<dbReference type="GO" id="GO:0006021">
    <property type="term" value="P:inositol biosynthetic process"/>
    <property type="evidence" value="ECO:0007669"/>
    <property type="project" value="UniProtKB-UniPathway"/>
</dbReference>
<evidence type="ECO:0000256" key="12">
    <source>
        <dbReference type="ARBA" id="ARBA00023209"/>
    </source>
</evidence>
<accession>A0A7S2S2Q9</accession>
<evidence type="ECO:0000256" key="1">
    <source>
        <dbReference type="ARBA" id="ARBA00000113"/>
    </source>
</evidence>
<dbReference type="GO" id="GO:0004512">
    <property type="term" value="F:inositol-3-phosphate synthase activity"/>
    <property type="evidence" value="ECO:0007669"/>
    <property type="project" value="UniProtKB-EC"/>
</dbReference>
<dbReference type="Gene3D" id="3.40.50.720">
    <property type="entry name" value="NAD(P)-binding Rossmann-like Domain"/>
    <property type="match status" value="2"/>
</dbReference>
<evidence type="ECO:0000256" key="7">
    <source>
        <dbReference type="ARBA" id="ARBA00022490"/>
    </source>
</evidence>
<protein>
    <recommendedName>
        <fullName evidence="6">inositol-3-phosphate synthase</fullName>
        <ecNumber evidence="6">5.5.1.4</ecNumber>
    </recommendedName>
</protein>
<comment type="subcellular location">
    <subcellularLocation>
        <location evidence="3">Cytoplasm</location>
    </subcellularLocation>
</comment>
<dbReference type="GO" id="GO:0005737">
    <property type="term" value="C:cytoplasm"/>
    <property type="evidence" value="ECO:0007669"/>
    <property type="project" value="UniProtKB-SubCell"/>
</dbReference>
<comment type="catalytic activity">
    <reaction evidence="1">
        <text>D-glucose 6-phosphate = 1D-myo-inositol 3-phosphate</text>
        <dbReference type="Rhea" id="RHEA:10716"/>
        <dbReference type="ChEBI" id="CHEBI:58401"/>
        <dbReference type="ChEBI" id="CHEBI:61548"/>
        <dbReference type="EC" id="5.5.1.4"/>
    </reaction>
</comment>
<evidence type="ECO:0000256" key="11">
    <source>
        <dbReference type="ARBA" id="ARBA00023098"/>
    </source>
</evidence>
<dbReference type="UniPathway" id="UPA00823">
    <property type="reaction ID" value="UER00787"/>
</dbReference>
<evidence type="ECO:0000256" key="3">
    <source>
        <dbReference type="ARBA" id="ARBA00004496"/>
    </source>
</evidence>
<evidence type="ECO:0000256" key="10">
    <source>
        <dbReference type="ARBA" id="ARBA00023027"/>
    </source>
</evidence>
<dbReference type="SUPFAM" id="SSF51735">
    <property type="entry name" value="NAD(P)-binding Rossmann-fold domains"/>
    <property type="match status" value="1"/>
</dbReference>
<proteinExistence type="inferred from homology"/>
<dbReference type="InterPro" id="IPR002587">
    <property type="entry name" value="Myo-inos-1-P_Synthase"/>
</dbReference>
<keyword evidence="11" id="KW-0443">Lipid metabolism</keyword>
<dbReference type="Pfam" id="PF07994">
    <property type="entry name" value="NAD_binding_5"/>
    <property type="match status" value="1"/>
</dbReference>
<evidence type="ECO:0000256" key="13">
    <source>
        <dbReference type="ARBA" id="ARBA00023235"/>
    </source>
</evidence>
<evidence type="ECO:0000256" key="2">
    <source>
        <dbReference type="ARBA" id="ARBA00001911"/>
    </source>
</evidence>
<dbReference type="FunFam" id="3.40.50.720:FF:000069">
    <property type="entry name" value="Inositol-3-phosphate synthase 1"/>
    <property type="match status" value="1"/>
</dbReference>
<keyword evidence="7" id="KW-0963">Cytoplasm</keyword>
<dbReference type="EC" id="5.5.1.4" evidence="6"/>
<name>A0A7S2S2Q9_9STRA</name>
<reference evidence="16" key="1">
    <citation type="submission" date="2021-01" db="EMBL/GenBank/DDBJ databases">
        <authorList>
            <person name="Corre E."/>
            <person name="Pelletier E."/>
            <person name="Niang G."/>
            <person name="Scheremetjew M."/>
            <person name="Finn R."/>
            <person name="Kale V."/>
            <person name="Holt S."/>
            <person name="Cochrane G."/>
            <person name="Meng A."/>
            <person name="Brown T."/>
            <person name="Cohen L."/>
        </authorList>
    </citation>
    <scope>NUCLEOTIDE SEQUENCE</scope>
    <source>
        <strain evidence="16">NY070348D</strain>
    </source>
</reference>
<evidence type="ECO:0000313" key="16">
    <source>
        <dbReference type="EMBL" id="CAD9687761.1"/>
    </source>
</evidence>
<keyword evidence="10" id="KW-0520">NAD</keyword>
<evidence type="ECO:0000256" key="8">
    <source>
        <dbReference type="ARBA" id="ARBA00022516"/>
    </source>
</evidence>
<evidence type="ECO:0000256" key="6">
    <source>
        <dbReference type="ARBA" id="ARBA00012125"/>
    </source>
</evidence>
<keyword evidence="9" id="KW-0398">Inositol biosynthesis</keyword>
<dbReference type="PANTHER" id="PTHR11510">
    <property type="entry name" value="MYO-INOSITOL-1 PHOSPHATE SYNTHASE"/>
    <property type="match status" value="1"/>
</dbReference>
<gene>
    <name evidence="16" type="ORF">QSP1433_LOCUS9637</name>
</gene>
<dbReference type="FunFam" id="3.40.50.720:FF:000204">
    <property type="entry name" value="Inositol-3-phosphate synthase 1-B"/>
    <property type="match status" value="1"/>
</dbReference>
<comment type="pathway">
    <text evidence="4">Polyol metabolism; myo-inositol biosynthesis; myo-inositol from D-glucose 6-phosphate: step 1/2.</text>
</comment>
<keyword evidence="13" id="KW-0413">Isomerase</keyword>
<dbReference type="AlphaFoldDB" id="A0A7S2S2Q9"/>
<dbReference type="SUPFAM" id="SSF55347">
    <property type="entry name" value="Glyceraldehyde-3-phosphate dehydrogenase-like, C-terminal domain"/>
    <property type="match status" value="1"/>
</dbReference>
<organism evidence="16">
    <name type="scientific">Mucochytrium quahogii</name>
    <dbReference type="NCBI Taxonomy" id="96639"/>
    <lineage>
        <taxon>Eukaryota</taxon>
        <taxon>Sar</taxon>
        <taxon>Stramenopiles</taxon>
        <taxon>Bigyra</taxon>
        <taxon>Labyrinthulomycetes</taxon>
        <taxon>Thraustochytrida</taxon>
        <taxon>Thraustochytriidae</taxon>
        <taxon>Mucochytrium</taxon>
    </lineage>
</organism>
<dbReference type="PIRSF" id="PIRSF015578">
    <property type="entry name" value="Myoinos-ppht_syn"/>
    <property type="match status" value="1"/>
</dbReference>
<keyword evidence="14" id="KW-1208">Phospholipid metabolism</keyword>
<dbReference type="EMBL" id="HBHK01015347">
    <property type="protein sequence ID" value="CAD9687761.1"/>
    <property type="molecule type" value="Transcribed_RNA"/>
</dbReference>
<sequence>MSYQYVATKPEQIKVAGDNVKYTEDAIFSEYNYQTTSVEKKGDTVVATPTSRKIEFKTETKVPKTGVLFVGWGGNNGATVTAGVLANKMGLEWRTKEGMHKSNYYGSVTMASTVRLGMDSNGNDMFVPFNSLIPMVHPNDLVIGGWDISKMNLGDAMRRSKVLDVNIQDQLYDQMKDLVPMPSIYYPDFIAANQADRADNVLKGSKKENLDELIKNINDFKKDNGLDKVIVLWTANTERFSEIQEGVNDTAANLLAAIEDDEDEVAPSTLFAVASILSGSAYINGSPQNTFVPGVLELAEKHNVYIGGDDFKSGQTKMKSVLVDFFVSAGIKPVSIVSYNHLGNNDGKNLSAPKQFRSKEISKSNVVDDMVASNGILFDEGEHPDHCVVIKYVPYVGDSKRAMDEYTNEIFMGGKNTIVMHNTCEDSLLASPLILDLVILTELFQRVTFKVEGATEYEGFHSVLSLLSFLLKAPLTPPGTPVVNALFTQREAIVNFMRACIGLPSENHMMFDHRTKNPTYKQ</sequence>
<dbReference type="InterPro" id="IPR036291">
    <property type="entry name" value="NAD(P)-bd_dom_sf"/>
</dbReference>
<evidence type="ECO:0000256" key="9">
    <source>
        <dbReference type="ARBA" id="ARBA00022550"/>
    </source>
</evidence>
<dbReference type="Pfam" id="PF01658">
    <property type="entry name" value="Inos-1-P_synth"/>
    <property type="match status" value="1"/>
</dbReference>
<comment type="similarity">
    <text evidence="5">Belongs to the myo-inositol 1-phosphate synthase family.</text>
</comment>
<keyword evidence="8" id="KW-0444">Lipid biosynthesis</keyword>
<comment type="cofactor">
    <cofactor evidence="2">
        <name>NAD(+)</name>
        <dbReference type="ChEBI" id="CHEBI:57540"/>
    </cofactor>
</comment>
<evidence type="ECO:0000256" key="4">
    <source>
        <dbReference type="ARBA" id="ARBA00005117"/>
    </source>
</evidence>
<dbReference type="GO" id="GO:0008654">
    <property type="term" value="P:phospholipid biosynthetic process"/>
    <property type="evidence" value="ECO:0007669"/>
    <property type="project" value="UniProtKB-KW"/>
</dbReference>
<feature type="domain" description="Myo-inositol-1-phosphate synthase GAPDH-like" evidence="15">
    <location>
        <begin position="314"/>
        <end position="427"/>
    </location>
</feature>